<gene>
    <name evidence="3" type="ORF">CALVIDRAFT_149447</name>
</gene>
<dbReference type="Proteomes" id="UP000076738">
    <property type="component" value="Unassembled WGS sequence"/>
</dbReference>
<dbReference type="AlphaFoldDB" id="A0A167LHT3"/>
<feature type="signal peptide" evidence="2">
    <location>
        <begin position="1"/>
        <end position="21"/>
    </location>
</feature>
<feature type="compositionally biased region" description="Basic and acidic residues" evidence="1">
    <location>
        <begin position="70"/>
        <end position="88"/>
    </location>
</feature>
<evidence type="ECO:0000313" key="3">
    <source>
        <dbReference type="EMBL" id="KZO95706.1"/>
    </source>
</evidence>
<dbReference type="EMBL" id="KV417287">
    <property type="protein sequence ID" value="KZO95706.1"/>
    <property type="molecule type" value="Genomic_DNA"/>
</dbReference>
<sequence length="200" mass="22569">MRASRLPALILVAVLVTLVASQSSTSSVPTLRPEPPITFSPMPQPRPRDDHVHRLVRVRAKRDRHGRQPRRSDERHDERQPRRADDAHCRVRGQQLEYVEHIEPVNHILRLITFFSVADIDEHLCKHQPKPKLRSDVPRGWQDGADGAAECRALRSAVIQKPVDDATASSLCMYATLYETNGSSPCAIARGAQESHLLYI</sequence>
<name>A0A167LHT3_CALVF</name>
<accession>A0A167LHT3</accession>
<reference evidence="3 4" key="1">
    <citation type="journal article" date="2016" name="Mol. Biol. Evol.">
        <title>Comparative Genomics of Early-Diverging Mushroom-Forming Fungi Provides Insights into the Origins of Lignocellulose Decay Capabilities.</title>
        <authorList>
            <person name="Nagy L.G."/>
            <person name="Riley R."/>
            <person name="Tritt A."/>
            <person name="Adam C."/>
            <person name="Daum C."/>
            <person name="Floudas D."/>
            <person name="Sun H."/>
            <person name="Yadav J.S."/>
            <person name="Pangilinan J."/>
            <person name="Larsson K.H."/>
            <person name="Matsuura K."/>
            <person name="Barry K."/>
            <person name="Labutti K."/>
            <person name="Kuo R."/>
            <person name="Ohm R.A."/>
            <person name="Bhattacharya S.S."/>
            <person name="Shirouzu T."/>
            <person name="Yoshinaga Y."/>
            <person name="Martin F.M."/>
            <person name="Grigoriev I.V."/>
            <person name="Hibbett D.S."/>
        </authorList>
    </citation>
    <scope>NUCLEOTIDE SEQUENCE [LARGE SCALE GENOMIC DNA]</scope>
    <source>
        <strain evidence="3 4">TUFC12733</strain>
    </source>
</reference>
<organism evidence="3 4">
    <name type="scientific">Calocera viscosa (strain TUFC12733)</name>
    <dbReference type="NCBI Taxonomy" id="1330018"/>
    <lineage>
        <taxon>Eukaryota</taxon>
        <taxon>Fungi</taxon>
        <taxon>Dikarya</taxon>
        <taxon>Basidiomycota</taxon>
        <taxon>Agaricomycotina</taxon>
        <taxon>Dacrymycetes</taxon>
        <taxon>Dacrymycetales</taxon>
        <taxon>Dacrymycetaceae</taxon>
        <taxon>Calocera</taxon>
    </lineage>
</organism>
<protein>
    <submittedName>
        <fullName evidence="3">Uncharacterized protein</fullName>
    </submittedName>
</protein>
<keyword evidence="4" id="KW-1185">Reference proteome</keyword>
<feature type="compositionally biased region" description="Pro residues" evidence="1">
    <location>
        <begin position="32"/>
        <end position="45"/>
    </location>
</feature>
<feature type="chain" id="PRO_5007889881" evidence="2">
    <location>
        <begin position="22"/>
        <end position="200"/>
    </location>
</feature>
<evidence type="ECO:0000313" key="4">
    <source>
        <dbReference type="Proteomes" id="UP000076738"/>
    </source>
</evidence>
<evidence type="ECO:0000256" key="1">
    <source>
        <dbReference type="SAM" id="MobiDB-lite"/>
    </source>
</evidence>
<proteinExistence type="predicted"/>
<feature type="compositionally biased region" description="Basic residues" evidence="1">
    <location>
        <begin position="54"/>
        <end position="69"/>
    </location>
</feature>
<feature type="region of interest" description="Disordered" evidence="1">
    <location>
        <begin position="24"/>
        <end position="88"/>
    </location>
</feature>
<evidence type="ECO:0000256" key="2">
    <source>
        <dbReference type="SAM" id="SignalP"/>
    </source>
</evidence>
<keyword evidence="2" id="KW-0732">Signal</keyword>